<reference evidence="2" key="1">
    <citation type="submission" date="2022-11" db="UniProtKB">
        <authorList>
            <consortium name="WormBaseParasite"/>
        </authorList>
    </citation>
    <scope>IDENTIFICATION</scope>
</reference>
<proteinExistence type="predicted"/>
<name>A0A915L964_ROMCU</name>
<dbReference type="AlphaFoldDB" id="A0A915L964"/>
<protein>
    <submittedName>
        <fullName evidence="2">Uncharacterized protein</fullName>
    </submittedName>
</protein>
<sequence>MLHDYGRDCHDDDTALKIYTTEEERCYATTGFVFHPKPKNFHKQSVLTSFTHFYRRPKLQKVG</sequence>
<evidence type="ECO:0000313" key="2">
    <source>
        <dbReference type="WBParaSite" id="nRc.2.0.1.t47584-RA"/>
    </source>
</evidence>
<organism evidence="1 2">
    <name type="scientific">Romanomermis culicivorax</name>
    <name type="common">Nematode worm</name>
    <dbReference type="NCBI Taxonomy" id="13658"/>
    <lineage>
        <taxon>Eukaryota</taxon>
        <taxon>Metazoa</taxon>
        <taxon>Ecdysozoa</taxon>
        <taxon>Nematoda</taxon>
        <taxon>Enoplea</taxon>
        <taxon>Dorylaimia</taxon>
        <taxon>Mermithida</taxon>
        <taxon>Mermithoidea</taxon>
        <taxon>Mermithidae</taxon>
        <taxon>Romanomermis</taxon>
    </lineage>
</organism>
<dbReference type="Proteomes" id="UP000887565">
    <property type="component" value="Unplaced"/>
</dbReference>
<dbReference type="WBParaSite" id="nRc.2.0.1.t47584-RA">
    <property type="protein sequence ID" value="nRc.2.0.1.t47584-RA"/>
    <property type="gene ID" value="nRc.2.0.1.g47584"/>
</dbReference>
<keyword evidence="1" id="KW-1185">Reference proteome</keyword>
<accession>A0A915L964</accession>
<evidence type="ECO:0000313" key="1">
    <source>
        <dbReference type="Proteomes" id="UP000887565"/>
    </source>
</evidence>